<feature type="region of interest" description="Disordered" evidence="1">
    <location>
        <begin position="42"/>
        <end position="81"/>
    </location>
</feature>
<gene>
    <name evidence="2" type="ORF">MRATA1EN1_LOCUS27629</name>
</gene>
<reference evidence="2" key="1">
    <citation type="submission" date="2023-04" db="EMBL/GenBank/DDBJ databases">
        <authorList>
            <consortium name="ELIXIR-Norway"/>
        </authorList>
    </citation>
    <scope>NUCLEOTIDE SEQUENCE [LARGE SCALE GENOMIC DNA]</scope>
</reference>
<organism evidence="2 3">
    <name type="scientific">Rangifer tarandus platyrhynchus</name>
    <name type="common">Svalbard reindeer</name>
    <dbReference type="NCBI Taxonomy" id="3082113"/>
    <lineage>
        <taxon>Eukaryota</taxon>
        <taxon>Metazoa</taxon>
        <taxon>Chordata</taxon>
        <taxon>Craniata</taxon>
        <taxon>Vertebrata</taxon>
        <taxon>Euteleostomi</taxon>
        <taxon>Mammalia</taxon>
        <taxon>Eutheria</taxon>
        <taxon>Laurasiatheria</taxon>
        <taxon>Artiodactyla</taxon>
        <taxon>Ruminantia</taxon>
        <taxon>Pecora</taxon>
        <taxon>Cervidae</taxon>
        <taxon>Odocoileinae</taxon>
        <taxon>Rangifer</taxon>
    </lineage>
</organism>
<proteinExistence type="predicted"/>
<protein>
    <submittedName>
        <fullName evidence="2">Uncharacterized protein</fullName>
    </submittedName>
</protein>
<feature type="region of interest" description="Disordered" evidence="1">
    <location>
        <begin position="1"/>
        <end position="26"/>
    </location>
</feature>
<evidence type="ECO:0000313" key="2">
    <source>
        <dbReference type="EMBL" id="CAI9178667.1"/>
    </source>
</evidence>
<accession>A0ABN8ZXH7</accession>
<evidence type="ECO:0000256" key="1">
    <source>
        <dbReference type="SAM" id="MobiDB-lite"/>
    </source>
</evidence>
<name>A0ABN8ZXH7_RANTA</name>
<evidence type="ECO:0000313" key="3">
    <source>
        <dbReference type="Proteomes" id="UP001176941"/>
    </source>
</evidence>
<dbReference type="EMBL" id="OX459944">
    <property type="protein sequence ID" value="CAI9178667.1"/>
    <property type="molecule type" value="Genomic_DNA"/>
</dbReference>
<sequence length="81" mass="8626">MQTREAGLPGAWLEVPRPAGSGDANTRLLTQKECGPACVTHAPAPGLTTGQHSCPRTPEVQLRQEPGLREKRAALQRCGGR</sequence>
<dbReference type="Proteomes" id="UP001176941">
    <property type="component" value="Chromosome 8"/>
</dbReference>
<keyword evidence="3" id="KW-1185">Reference proteome</keyword>